<dbReference type="InterPro" id="IPR052513">
    <property type="entry name" value="Thioester_dehydratase-like"/>
</dbReference>
<dbReference type="RefSeq" id="WP_112440757.1">
    <property type="nucleotide sequence ID" value="NZ_CP030073.1"/>
</dbReference>
<organism evidence="3 4">
    <name type="scientific">Streptomyces cadmiisoli</name>
    <dbReference type="NCBI Taxonomy" id="2184053"/>
    <lineage>
        <taxon>Bacteria</taxon>
        <taxon>Bacillati</taxon>
        <taxon>Actinomycetota</taxon>
        <taxon>Actinomycetes</taxon>
        <taxon>Kitasatosporales</taxon>
        <taxon>Streptomycetaceae</taxon>
        <taxon>Streptomyces</taxon>
        <taxon>Streptomyces aurantiacus group</taxon>
    </lineage>
</organism>
<reference evidence="3 4" key="1">
    <citation type="journal article" date="2019" name="Int. J. Syst. Evol. Microbiol.">
        <title>Streptomyces cadmiisoli sp. nov., a novel actinomycete isolated from cadmium-contaminated soil.</title>
        <authorList>
            <person name="Li K."/>
            <person name="Tang X."/>
            <person name="Zhao J."/>
            <person name="Guo Y."/>
            <person name="Tang Y."/>
            <person name="Gao J."/>
        </authorList>
    </citation>
    <scope>NUCLEOTIDE SEQUENCE [LARGE SCALE GENOMIC DNA]</scope>
    <source>
        <strain evidence="3 4">ZFG47</strain>
    </source>
</reference>
<evidence type="ECO:0000313" key="4">
    <source>
        <dbReference type="Proteomes" id="UP000249616"/>
    </source>
</evidence>
<dbReference type="InterPro" id="IPR022002">
    <property type="entry name" value="ChsH2_Znr"/>
</dbReference>
<dbReference type="Pfam" id="PF12172">
    <property type="entry name" value="zf-ChsH2"/>
    <property type="match status" value="1"/>
</dbReference>
<evidence type="ECO:0000259" key="1">
    <source>
        <dbReference type="Pfam" id="PF01796"/>
    </source>
</evidence>
<dbReference type="Proteomes" id="UP000249616">
    <property type="component" value="Chromosome"/>
</dbReference>
<name>A0A2Z4J9F0_9ACTN</name>
<dbReference type="AlphaFoldDB" id="A0A2Z4J9F0"/>
<dbReference type="SUPFAM" id="SSF50249">
    <property type="entry name" value="Nucleic acid-binding proteins"/>
    <property type="match status" value="1"/>
</dbReference>
<keyword evidence="4" id="KW-1185">Reference proteome</keyword>
<protein>
    <recommendedName>
        <fullName evidence="5">DUF35 domain-containing protein</fullName>
    </recommendedName>
</protein>
<proteinExistence type="predicted"/>
<accession>A0A2Z4J9F0</accession>
<dbReference type="InterPro" id="IPR012340">
    <property type="entry name" value="NA-bd_OB-fold"/>
</dbReference>
<sequence>MSASPTPAVARQVGAAWTQQDGERTTLTVTVCRACAGRWFPPRDTCSTCASDDVEDVTSDTRGTVYASSVVRTAPRGFQAPYVLAYVDISGVRILAHSPSSDRALTPGTEVELTVAPIADSAEGAVLSYAVTPIDDQPAPTGEQR</sequence>
<dbReference type="InterPro" id="IPR002878">
    <property type="entry name" value="ChsH2_C"/>
</dbReference>
<gene>
    <name evidence="3" type="ORF">DN051_35630</name>
</gene>
<dbReference type="EMBL" id="CP030073">
    <property type="protein sequence ID" value="AWW41348.1"/>
    <property type="molecule type" value="Genomic_DNA"/>
</dbReference>
<dbReference type="PANTHER" id="PTHR34075:SF5">
    <property type="entry name" value="BLR3430 PROTEIN"/>
    <property type="match status" value="1"/>
</dbReference>
<dbReference type="Pfam" id="PF01796">
    <property type="entry name" value="OB_ChsH2_C"/>
    <property type="match status" value="1"/>
</dbReference>
<feature type="domain" description="ChsH2 rubredoxin-like zinc ribbon" evidence="2">
    <location>
        <begin position="27"/>
        <end position="55"/>
    </location>
</feature>
<dbReference type="PANTHER" id="PTHR34075">
    <property type="entry name" value="BLR3430 PROTEIN"/>
    <property type="match status" value="1"/>
</dbReference>
<evidence type="ECO:0000313" key="3">
    <source>
        <dbReference type="EMBL" id="AWW41348.1"/>
    </source>
</evidence>
<feature type="domain" description="ChsH2 C-terminal OB-fold" evidence="1">
    <location>
        <begin position="57"/>
        <end position="114"/>
    </location>
</feature>
<dbReference type="Gene3D" id="6.10.30.10">
    <property type="match status" value="1"/>
</dbReference>
<evidence type="ECO:0000259" key="2">
    <source>
        <dbReference type="Pfam" id="PF12172"/>
    </source>
</evidence>
<evidence type="ECO:0008006" key="5">
    <source>
        <dbReference type="Google" id="ProtNLM"/>
    </source>
</evidence>
<dbReference type="KEGG" id="scad:DN051_35630"/>